<reference evidence="2 3" key="1">
    <citation type="submission" date="2023-03" db="EMBL/GenBank/DDBJ databases">
        <title>Diaphorobacter basophil sp. nov., isolated from a sewage-treatment plant.</title>
        <authorList>
            <person name="Yang K."/>
        </authorList>
    </citation>
    <scope>NUCLEOTIDE SEQUENCE [LARGE SCALE GENOMIC DNA]</scope>
    <source>
        <strain evidence="2 3">Y-1</strain>
    </source>
</reference>
<dbReference type="Gene3D" id="3.40.50.2000">
    <property type="entry name" value="Glycogen Phosphorylase B"/>
    <property type="match status" value="3"/>
</dbReference>
<organism evidence="2 3">
    <name type="scientific">Diaphorobacter limosus</name>
    <dbReference type="NCBI Taxonomy" id="3036128"/>
    <lineage>
        <taxon>Bacteria</taxon>
        <taxon>Pseudomonadati</taxon>
        <taxon>Pseudomonadota</taxon>
        <taxon>Betaproteobacteria</taxon>
        <taxon>Burkholderiales</taxon>
        <taxon>Comamonadaceae</taxon>
        <taxon>Diaphorobacter</taxon>
    </lineage>
</organism>
<dbReference type="CDD" id="cd03801">
    <property type="entry name" value="GT4_PimA-like"/>
    <property type="match status" value="1"/>
</dbReference>
<sequence length="888" mass="97553">MKRVLVVVEQFTVGGLETHIRGELVQLHGHGCEVHLLAGTPFQRTLLPDCVSSVTGGVAMGVDCSAAAMVEMVDRIREVIRSRRIDLIHAHPFVSLVPAMVAAQAERISLVVSLHGPASLGGYAGPVYDFMIKAIVLPQASLVAAVSGEVAEIARPYVADASLIVVPNGVEFPTQVSGSVEDEAREPRWLVVGRLDAAKIGGMLDFVRKARSAGMAGVRIAGDGDARAALQQMLSDEGLINGVEFLGARSDIPQLMRGSAGVAGMGRVVLEGLAAQRPVVLVGYDGVKGVMDAGLLQLARHTNFSGRNLDTVDADRLGAQLAALGEMGLAAVVEAAAEGFGEASIWGQFLDQTGVLQPPQPGILLELYQSLQRDPLPESSLFFHSEAIVTRMEALACSSRYFSARMHAALQVCRQTLAAQGEITMLRRSLDAAHQTIDARDVMIAEFLKSASWRVTHPLRAAARALRALADPAARYGYALLRSVYWRLPESWRYWLHVQRTRYVALHWGVGREVVEPLALPAWVAKVRSVDKVVVITCGFEFDELVNQRPINAAKYFANQGYFVLFVAWQWGRKDELNKGCSPVWPGVHQVPLFEFVDMHGLLPPKQANALYLLTMPARVLVDCVSGLRGKGYTITYDVMDEWQEFFKSGQAPWYDRQVEEQLVLQSDVVCCVAPALIEKFSGIRNDILLIGNGYSEDVIGRNHRGIVQTSGTAQSVVGYFGHLTDAWFDWKLVFDLAVRHGDVRFEIIGYGEPQWVRDRARSLDNLVLVGKVHPSELNTYVRHWSASIIPFVEGQLSRAVDPIKIYEYIYFGLPVFVTGIQHLQSYPGVVWAARANAQTLFASFLAQKPVDPGKVESFLAATTWDARFNGLVHHLRQHKNIGDLYGL</sequence>
<keyword evidence="3" id="KW-1185">Reference proteome</keyword>
<dbReference type="EMBL" id="CP136921">
    <property type="protein sequence ID" value="WOO34097.1"/>
    <property type="molecule type" value="Genomic_DNA"/>
</dbReference>
<dbReference type="Proteomes" id="UP001303211">
    <property type="component" value="Chromosome"/>
</dbReference>
<accession>A0ABZ0J9C0</accession>
<protein>
    <submittedName>
        <fullName evidence="2">Glycosyltransferase</fullName>
    </submittedName>
</protein>
<dbReference type="SUPFAM" id="SSF53756">
    <property type="entry name" value="UDP-Glycosyltransferase/glycogen phosphorylase"/>
    <property type="match status" value="2"/>
</dbReference>
<proteinExistence type="predicted"/>
<name>A0ABZ0J9C0_9BURK</name>
<evidence type="ECO:0000313" key="2">
    <source>
        <dbReference type="EMBL" id="WOO34097.1"/>
    </source>
</evidence>
<evidence type="ECO:0000313" key="3">
    <source>
        <dbReference type="Proteomes" id="UP001303211"/>
    </source>
</evidence>
<dbReference type="Pfam" id="PF13692">
    <property type="entry name" value="Glyco_trans_1_4"/>
    <property type="match status" value="1"/>
</dbReference>
<dbReference type="PANTHER" id="PTHR12526">
    <property type="entry name" value="GLYCOSYLTRANSFERASE"/>
    <property type="match status" value="1"/>
</dbReference>
<gene>
    <name evidence="2" type="ORF">P4826_08585</name>
</gene>
<evidence type="ECO:0000259" key="1">
    <source>
        <dbReference type="Pfam" id="PF13439"/>
    </source>
</evidence>
<dbReference type="RefSeq" id="WP_317703425.1">
    <property type="nucleotide sequence ID" value="NZ_CP136921.1"/>
</dbReference>
<feature type="domain" description="Glycosyltransferase subfamily 4-like N-terminal" evidence="1">
    <location>
        <begin position="13"/>
        <end position="171"/>
    </location>
</feature>
<dbReference type="InterPro" id="IPR028098">
    <property type="entry name" value="Glyco_trans_4-like_N"/>
</dbReference>
<dbReference type="Pfam" id="PF13439">
    <property type="entry name" value="Glyco_transf_4"/>
    <property type="match status" value="1"/>
</dbReference>